<dbReference type="GeneID" id="5972313"/>
<dbReference type="PANTHER" id="PTHR10622:SF12">
    <property type="entry name" value="HET DOMAIN-CONTAINING PROTEIN"/>
    <property type="match status" value="1"/>
</dbReference>
<accession>Q0UT87</accession>
<dbReference type="VEuPathDB" id="FungiDB:JI435_050270"/>
<dbReference type="EMBL" id="CH445331">
    <property type="protein sequence ID" value="EAT87418.1"/>
    <property type="molecule type" value="Genomic_DNA"/>
</dbReference>
<dbReference type="OMA" id="NARECYV"/>
<feature type="domain" description="Heterokaryon incompatibility" evidence="1">
    <location>
        <begin position="22"/>
        <end position="102"/>
    </location>
</feature>
<dbReference type="RefSeq" id="XP_001795438.1">
    <property type="nucleotide sequence ID" value="XM_001795386.1"/>
</dbReference>
<dbReference type="InterPro" id="IPR058525">
    <property type="entry name" value="DUF8212"/>
</dbReference>
<reference evidence="4" key="1">
    <citation type="journal article" date="2007" name="Plant Cell">
        <title>Dothideomycete-plant interactions illuminated by genome sequencing and EST analysis of the wheat pathogen Stagonospora nodorum.</title>
        <authorList>
            <person name="Hane J.K."/>
            <person name="Lowe R.G."/>
            <person name="Solomon P.S."/>
            <person name="Tan K.C."/>
            <person name="Schoch C.L."/>
            <person name="Spatafora J.W."/>
            <person name="Crous P.W."/>
            <person name="Kodira C."/>
            <person name="Birren B.W."/>
            <person name="Galagan J.E."/>
            <person name="Torriani S.F."/>
            <person name="McDonald B.A."/>
            <person name="Oliver R.P."/>
        </authorList>
    </citation>
    <scope>NUCLEOTIDE SEQUENCE [LARGE SCALE GENOMIC DNA]</scope>
    <source>
        <strain evidence="4">SN15 / ATCC MYA-4574 / FGSC 10173</strain>
    </source>
</reference>
<feature type="domain" description="DUF8212" evidence="2">
    <location>
        <begin position="140"/>
        <end position="174"/>
    </location>
</feature>
<dbReference type="InterPro" id="IPR010730">
    <property type="entry name" value="HET"/>
</dbReference>
<organism evidence="3 4">
    <name type="scientific">Phaeosphaeria nodorum (strain SN15 / ATCC MYA-4574 / FGSC 10173)</name>
    <name type="common">Glume blotch fungus</name>
    <name type="synonym">Parastagonospora nodorum</name>
    <dbReference type="NCBI Taxonomy" id="321614"/>
    <lineage>
        <taxon>Eukaryota</taxon>
        <taxon>Fungi</taxon>
        <taxon>Dikarya</taxon>
        <taxon>Ascomycota</taxon>
        <taxon>Pezizomycotina</taxon>
        <taxon>Dothideomycetes</taxon>
        <taxon>Pleosporomycetidae</taxon>
        <taxon>Pleosporales</taxon>
        <taxon>Pleosporineae</taxon>
        <taxon>Phaeosphaeriaceae</taxon>
        <taxon>Parastagonospora</taxon>
    </lineage>
</organism>
<dbReference type="PANTHER" id="PTHR10622">
    <property type="entry name" value="HET DOMAIN-CONTAINING PROTEIN"/>
    <property type="match status" value="1"/>
</dbReference>
<dbReference type="Proteomes" id="UP000001055">
    <property type="component" value="Unassembled WGS sequence"/>
</dbReference>
<evidence type="ECO:0000259" key="2">
    <source>
        <dbReference type="Pfam" id="PF26640"/>
    </source>
</evidence>
<dbReference type="Pfam" id="PF06985">
    <property type="entry name" value="HET"/>
    <property type="match status" value="1"/>
</dbReference>
<name>Q0UT87_PHANO</name>
<gene>
    <name evidence="3" type="ORF">SNOG_05027</name>
</gene>
<dbReference type="VEuPathDB" id="FungiDB:JI435_440140"/>
<evidence type="ECO:0000313" key="3">
    <source>
        <dbReference type="EMBL" id="EAT87418.1"/>
    </source>
</evidence>
<dbReference type="KEGG" id="pno:SNOG_05027"/>
<dbReference type="InParanoid" id="Q0UT87"/>
<proteinExistence type="predicted"/>
<protein>
    <submittedName>
        <fullName evidence="3">Uncharacterized protein</fullName>
    </submittedName>
</protein>
<evidence type="ECO:0000259" key="1">
    <source>
        <dbReference type="Pfam" id="PF06985"/>
    </source>
</evidence>
<dbReference type="AlphaFoldDB" id="Q0UT87"/>
<dbReference type="Pfam" id="PF26640">
    <property type="entry name" value="DUF8212"/>
    <property type="match status" value="1"/>
</dbReference>
<evidence type="ECO:0000313" key="4">
    <source>
        <dbReference type="Proteomes" id="UP000001055"/>
    </source>
</evidence>
<sequence length="188" mass="22047">MRLINTDTHLFEEVLGRNIPDYAILSHTWEEEEVSYAYYAESKRPRKKGFAKIYKTCELAAKEHIPYAWVDTCCIDKRSSAELTEAINSMFRWYQRAKELIAPQEVKFFDSSWNYIGNTTDEMRGLFDVNMPLMYGEEEKAFRRLQEEIIKHTSDLSIFAWTAQFHSIHGSQDHVYSSVLASSPNYFS</sequence>
<dbReference type="STRING" id="321614.Q0UT87"/>